<keyword evidence="2" id="KW-0812">Transmembrane</keyword>
<keyword evidence="2" id="KW-0472">Membrane</keyword>
<dbReference type="RefSeq" id="WP_225450537.1">
    <property type="nucleotide sequence ID" value="NZ_JAIWXB010000009.1"/>
</dbReference>
<evidence type="ECO:0000256" key="1">
    <source>
        <dbReference type="SAM" id="MobiDB-lite"/>
    </source>
</evidence>
<evidence type="ECO:0000256" key="2">
    <source>
        <dbReference type="SAM" id="Phobius"/>
    </source>
</evidence>
<comment type="caution">
    <text evidence="3">The sequence shown here is derived from an EMBL/GenBank/DDBJ whole genome shotgun (WGS) entry which is preliminary data.</text>
</comment>
<keyword evidence="2" id="KW-1133">Transmembrane helix</keyword>
<proteinExistence type="predicted"/>
<evidence type="ECO:0008006" key="5">
    <source>
        <dbReference type="Google" id="ProtNLM"/>
    </source>
</evidence>
<dbReference type="Proteomes" id="UP001198461">
    <property type="component" value="Unassembled WGS sequence"/>
</dbReference>
<dbReference type="EMBL" id="JAIWYE010000011">
    <property type="protein sequence ID" value="MCA4702636.1"/>
    <property type="molecule type" value="Genomic_DNA"/>
</dbReference>
<evidence type="ECO:0000313" key="3">
    <source>
        <dbReference type="EMBL" id="MCA4702636.1"/>
    </source>
</evidence>
<feature type="region of interest" description="Disordered" evidence="1">
    <location>
        <begin position="32"/>
        <end position="54"/>
    </location>
</feature>
<accession>A0AAW4SSV6</accession>
<evidence type="ECO:0000313" key="4">
    <source>
        <dbReference type="Proteomes" id="UP001198461"/>
    </source>
</evidence>
<reference evidence="3" key="1">
    <citation type="submission" date="2023-08" db="EMBL/GenBank/DDBJ databases">
        <title>Mucin Metabolism Genes Underlie the Key Renovations of Bacteroides xylanisolvens Genomes in Captive Great Apes.</title>
        <authorList>
            <person name="Nishida A.H."/>
        </authorList>
    </citation>
    <scope>NUCLEOTIDE SEQUENCE</scope>
    <source>
        <strain evidence="3">P13.H9</strain>
    </source>
</reference>
<organism evidence="3 4">
    <name type="scientific">Bacteroides xylanisolvens</name>
    <dbReference type="NCBI Taxonomy" id="371601"/>
    <lineage>
        <taxon>Bacteria</taxon>
        <taxon>Pseudomonadati</taxon>
        <taxon>Bacteroidota</taxon>
        <taxon>Bacteroidia</taxon>
        <taxon>Bacteroidales</taxon>
        <taxon>Bacteroidaceae</taxon>
        <taxon>Bacteroides</taxon>
    </lineage>
</organism>
<sequence length="54" mass="5750">MGKLIKGIKIAAWIAEIIVASSVIVEFAEKYGSKKKKEDAAGKVGTDNVATENQ</sequence>
<feature type="compositionally biased region" description="Basic and acidic residues" evidence="1">
    <location>
        <begin position="32"/>
        <end position="41"/>
    </location>
</feature>
<gene>
    <name evidence="3" type="ORF">LD004_03275</name>
</gene>
<protein>
    <recommendedName>
        <fullName evidence="5">Smalltalk protein</fullName>
    </recommendedName>
</protein>
<feature type="transmembrane region" description="Helical" evidence="2">
    <location>
        <begin position="6"/>
        <end position="28"/>
    </location>
</feature>
<dbReference type="AlphaFoldDB" id="A0AAW4SSV6"/>
<name>A0AAW4SSV6_9BACE</name>